<dbReference type="Gene3D" id="3.90.190.10">
    <property type="entry name" value="Protein tyrosine phosphatase superfamily"/>
    <property type="match status" value="2"/>
</dbReference>
<evidence type="ECO:0000313" key="8">
    <source>
        <dbReference type="Proteomes" id="UP000593567"/>
    </source>
</evidence>
<dbReference type="SUPFAM" id="SSF52799">
    <property type="entry name" value="(Phosphotyrosine protein) phosphatases II"/>
    <property type="match status" value="2"/>
</dbReference>
<evidence type="ECO:0000313" key="7">
    <source>
        <dbReference type="EMBL" id="KAF6039717.1"/>
    </source>
</evidence>
<dbReference type="PROSITE" id="PS50056">
    <property type="entry name" value="TYR_PHOSPHATASE_2"/>
    <property type="match status" value="1"/>
</dbReference>
<sequence length="374" mass="43020">MPLQCWRGSKWNFIALDSLIQQAESEGKVDVYGYVSQMRKQRCNMIQTLDQYIFLHDAILEASEGFDTTISLAEFKSEYDIIKQDQLTGKGQLDALYLKLQDLLYVDRNTDATSKDNLAKNRCANIIPFNERRVMLINMPSDYINATYVDDHRKRSALIATQHPLSSTVEDFWKMVQTQKPFAVVTLCGASAVDECNDKKSLPKFWPTPECRTKEFTTVSVELLEEAELEKISSVVMQKLTVHCKNQAMYQSKPADVDHYICNFWPSQKTLPTDTESFVKLVAMIERRKQENDDRQIVINCYDGAKQSGLYITCHALLQQILIDGEVDIPETVKLIRNDQPMFIPHVDQFKFCYEFVSRYVDSSTQDSAVFTCL</sequence>
<dbReference type="AlphaFoldDB" id="A0A7J7KNI4"/>
<dbReference type="PROSITE" id="PS50055">
    <property type="entry name" value="TYR_PHOSPHATASE_PTP"/>
    <property type="match status" value="2"/>
</dbReference>
<dbReference type="InterPro" id="IPR000242">
    <property type="entry name" value="PTP_cat"/>
</dbReference>
<dbReference type="EMBL" id="VXIV02000217">
    <property type="protein sequence ID" value="KAF6039717.1"/>
    <property type="molecule type" value="Genomic_DNA"/>
</dbReference>
<feature type="domain" description="Tyrosine-protein phosphatase" evidence="5">
    <location>
        <begin position="8"/>
        <end position="62"/>
    </location>
</feature>
<dbReference type="InterPro" id="IPR050348">
    <property type="entry name" value="Protein-Tyr_Phosphatase"/>
</dbReference>
<dbReference type="PRINTS" id="PR00700">
    <property type="entry name" value="PRTYPHPHTASE"/>
</dbReference>
<feature type="domain" description="Tyrosine-protein phosphatase" evidence="5">
    <location>
        <begin position="75"/>
        <end position="360"/>
    </location>
</feature>
<evidence type="ECO:0000256" key="3">
    <source>
        <dbReference type="ARBA" id="ARBA00022912"/>
    </source>
</evidence>
<dbReference type="SMART" id="SM00194">
    <property type="entry name" value="PTPc"/>
    <property type="match status" value="1"/>
</dbReference>
<comment type="caution">
    <text evidence="7">The sequence shown here is derived from an EMBL/GenBank/DDBJ whole genome shotgun (WGS) entry which is preliminary data.</text>
</comment>
<evidence type="ECO:0000256" key="2">
    <source>
        <dbReference type="ARBA" id="ARBA00022801"/>
    </source>
</evidence>
<evidence type="ECO:0000256" key="4">
    <source>
        <dbReference type="ARBA" id="ARBA00051722"/>
    </source>
</evidence>
<dbReference type="InterPro" id="IPR003595">
    <property type="entry name" value="Tyr_Pase_cat"/>
</dbReference>
<accession>A0A7J7KNI4</accession>
<dbReference type="PANTHER" id="PTHR19134:SF531">
    <property type="entry name" value="TYROSINE-PROTEIN PHOSPHATASE LAR"/>
    <property type="match status" value="1"/>
</dbReference>
<organism evidence="7 8">
    <name type="scientific">Bugula neritina</name>
    <name type="common">Brown bryozoan</name>
    <name type="synonym">Sertularia neritina</name>
    <dbReference type="NCBI Taxonomy" id="10212"/>
    <lineage>
        <taxon>Eukaryota</taxon>
        <taxon>Metazoa</taxon>
        <taxon>Spiralia</taxon>
        <taxon>Lophotrochozoa</taxon>
        <taxon>Bryozoa</taxon>
        <taxon>Gymnolaemata</taxon>
        <taxon>Cheilostomatida</taxon>
        <taxon>Flustrina</taxon>
        <taxon>Buguloidea</taxon>
        <taxon>Bugulidae</taxon>
        <taxon>Bugula</taxon>
    </lineage>
</organism>
<comment type="catalytic activity">
    <reaction evidence="4">
        <text>O-phospho-L-tyrosyl-[protein] + H2O = L-tyrosyl-[protein] + phosphate</text>
        <dbReference type="Rhea" id="RHEA:10684"/>
        <dbReference type="Rhea" id="RHEA-COMP:10136"/>
        <dbReference type="Rhea" id="RHEA-COMP:20101"/>
        <dbReference type="ChEBI" id="CHEBI:15377"/>
        <dbReference type="ChEBI" id="CHEBI:43474"/>
        <dbReference type="ChEBI" id="CHEBI:46858"/>
        <dbReference type="ChEBI" id="CHEBI:61978"/>
        <dbReference type="EC" id="3.1.3.48"/>
    </reaction>
</comment>
<gene>
    <name evidence="7" type="ORF">EB796_001973</name>
</gene>
<reference evidence="7" key="1">
    <citation type="submission" date="2020-06" db="EMBL/GenBank/DDBJ databases">
        <title>Draft genome of Bugula neritina, a colonial animal packing powerful symbionts and potential medicines.</title>
        <authorList>
            <person name="Rayko M."/>
        </authorList>
    </citation>
    <scope>NUCLEOTIDE SEQUENCE [LARGE SCALE GENOMIC DNA]</scope>
    <source>
        <strain evidence="7">Kwan_BN1</strain>
    </source>
</reference>
<keyword evidence="3" id="KW-0904">Protein phosphatase</keyword>
<evidence type="ECO:0000256" key="1">
    <source>
        <dbReference type="ARBA" id="ARBA00013064"/>
    </source>
</evidence>
<proteinExistence type="predicted"/>
<dbReference type="Proteomes" id="UP000593567">
    <property type="component" value="Unassembled WGS sequence"/>
</dbReference>
<name>A0A7J7KNI4_BUGNE</name>
<dbReference type="InterPro" id="IPR029021">
    <property type="entry name" value="Prot-tyrosine_phosphatase-like"/>
</dbReference>
<protein>
    <recommendedName>
        <fullName evidence="1">protein-tyrosine-phosphatase</fullName>
        <ecNumber evidence="1">3.1.3.48</ecNumber>
    </recommendedName>
</protein>
<evidence type="ECO:0000259" key="5">
    <source>
        <dbReference type="PROSITE" id="PS50055"/>
    </source>
</evidence>
<dbReference type="GO" id="GO:0004725">
    <property type="term" value="F:protein tyrosine phosphatase activity"/>
    <property type="evidence" value="ECO:0007669"/>
    <property type="project" value="UniProtKB-EC"/>
</dbReference>
<dbReference type="SMART" id="SM00404">
    <property type="entry name" value="PTPc_motif"/>
    <property type="match status" value="2"/>
</dbReference>
<dbReference type="FunFam" id="3.90.190.10:FF:000102">
    <property type="entry name" value="Receptor-type tyrosine-protein phosphatase"/>
    <property type="match status" value="1"/>
</dbReference>
<keyword evidence="2" id="KW-0378">Hydrolase</keyword>
<dbReference type="Pfam" id="PF00102">
    <property type="entry name" value="Y_phosphatase"/>
    <property type="match status" value="2"/>
</dbReference>
<feature type="domain" description="Tyrosine specific protein phosphatases" evidence="6">
    <location>
        <begin position="276"/>
        <end position="351"/>
    </location>
</feature>
<dbReference type="PANTHER" id="PTHR19134">
    <property type="entry name" value="RECEPTOR-TYPE TYROSINE-PROTEIN PHOSPHATASE"/>
    <property type="match status" value="1"/>
</dbReference>
<dbReference type="InterPro" id="IPR000387">
    <property type="entry name" value="Tyr_Pase_dom"/>
</dbReference>
<evidence type="ECO:0000259" key="6">
    <source>
        <dbReference type="PROSITE" id="PS50056"/>
    </source>
</evidence>
<dbReference type="EC" id="3.1.3.48" evidence="1"/>
<dbReference type="OrthoDB" id="10253954at2759"/>
<keyword evidence="8" id="KW-1185">Reference proteome</keyword>
<dbReference type="CDD" id="cd00047">
    <property type="entry name" value="PTPc"/>
    <property type="match status" value="1"/>
</dbReference>